<dbReference type="EMBL" id="NMVQ01000007">
    <property type="protein sequence ID" value="OYO23514.1"/>
    <property type="molecule type" value="Genomic_DNA"/>
</dbReference>
<organism evidence="5 6">
    <name type="scientific">Enemella dayhoffiae</name>
    <dbReference type="NCBI Taxonomy" id="2016507"/>
    <lineage>
        <taxon>Bacteria</taxon>
        <taxon>Bacillati</taxon>
        <taxon>Actinomycetota</taxon>
        <taxon>Actinomycetes</taxon>
        <taxon>Propionibacteriales</taxon>
        <taxon>Propionibacteriaceae</taxon>
        <taxon>Enemella</taxon>
    </lineage>
</organism>
<dbReference type="Gene3D" id="2.60.120.650">
    <property type="entry name" value="Cupin"/>
    <property type="match status" value="1"/>
</dbReference>
<proteinExistence type="predicted"/>
<dbReference type="Proteomes" id="UP000216311">
    <property type="component" value="Unassembled WGS sequence"/>
</dbReference>
<keyword evidence="3" id="KW-0408">Iron</keyword>
<dbReference type="RefSeq" id="WP_094363273.1">
    <property type="nucleotide sequence ID" value="NZ_NMVQ01000007.1"/>
</dbReference>
<comment type="cofactor">
    <cofactor evidence="1">
        <name>Fe(2+)</name>
        <dbReference type="ChEBI" id="CHEBI:29033"/>
    </cofactor>
</comment>
<evidence type="ECO:0000313" key="6">
    <source>
        <dbReference type="Proteomes" id="UP000216311"/>
    </source>
</evidence>
<name>A0A255HAA8_9ACTN</name>
<dbReference type="GO" id="GO:0051864">
    <property type="term" value="F:histone H3K36 demethylase activity"/>
    <property type="evidence" value="ECO:0007669"/>
    <property type="project" value="TreeGrafter"/>
</dbReference>
<feature type="domain" description="JmjC" evidence="4">
    <location>
        <begin position="108"/>
        <end position="257"/>
    </location>
</feature>
<comment type="caution">
    <text evidence="5">The sequence shown here is derived from an EMBL/GenBank/DDBJ whole genome shotgun (WGS) entry which is preliminary data.</text>
</comment>
<dbReference type="PANTHER" id="PTHR13096:SF9">
    <property type="entry name" value="BIFUNCTIONAL LYSINE-SPECIFIC DEMETHYLASE AND HISTIDYL-HYDROXYLASE"/>
    <property type="match status" value="1"/>
</dbReference>
<evidence type="ECO:0000256" key="2">
    <source>
        <dbReference type="ARBA" id="ARBA00022723"/>
    </source>
</evidence>
<evidence type="ECO:0000259" key="4">
    <source>
        <dbReference type="PROSITE" id="PS51184"/>
    </source>
</evidence>
<dbReference type="GO" id="GO:0032453">
    <property type="term" value="F:histone H3K4 demethylase activity"/>
    <property type="evidence" value="ECO:0007669"/>
    <property type="project" value="TreeGrafter"/>
</dbReference>
<dbReference type="AlphaFoldDB" id="A0A255HAA8"/>
<sequence length="414" mass="45371">MNDERPQTSVLARLTGHTAADFAERFWGRSPLLARRQERGGGDFGELFSLAAADELIADRGLRTPFVRMAKDGKTLPEKDFTAGGGAGAGIADQVDEDRVRRQLDSGATLVLQALHRTWPPVRRFVDDLVAELGHPVQVNCYLTPDRQQGFSHHYDVHDVFVLHLHGRKEWVVHEPVLQHPLRDQPWTDRADEVRARGIEEPLLRVVLEPGDCLYLPRGFVHAARATGGLAAHLTVGVHNWTPQALATELVDAATARLREDPELRRSLAPGVAVGEAAGIEAELELVRRRLLETLAEVSAEEVAEVLGRRAARTQRPAAVAPFATLSAAESLAPANRLRLRPGLMLRLESAGDGDWRAESRAGQCVLPDSVARALRRLEQGPATVEELYGVSGADLNGLRMLVRHGLAQIGEDR</sequence>
<dbReference type="OrthoDB" id="9764016at2"/>
<protein>
    <submittedName>
        <fullName evidence="5">Cupin</fullName>
    </submittedName>
</protein>
<accession>A0A255HAA8</accession>
<dbReference type="PANTHER" id="PTHR13096">
    <property type="entry name" value="MINA53 MYC INDUCED NUCLEAR ANTIGEN"/>
    <property type="match status" value="1"/>
</dbReference>
<keyword evidence="6" id="KW-1185">Reference proteome</keyword>
<dbReference type="SMART" id="SM00558">
    <property type="entry name" value="JmjC"/>
    <property type="match status" value="1"/>
</dbReference>
<keyword evidence="2" id="KW-0479">Metal-binding</keyword>
<gene>
    <name evidence="5" type="ORF">CGZ93_06155</name>
</gene>
<evidence type="ECO:0000256" key="1">
    <source>
        <dbReference type="ARBA" id="ARBA00001954"/>
    </source>
</evidence>
<dbReference type="GO" id="GO:0046872">
    <property type="term" value="F:metal ion binding"/>
    <property type="evidence" value="ECO:0007669"/>
    <property type="project" value="UniProtKB-KW"/>
</dbReference>
<evidence type="ECO:0000256" key="3">
    <source>
        <dbReference type="ARBA" id="ARBA00023004"/>
    </source>
</evidence>
<dbReference type="InterPro" id="IPR039994">
    <property type="entry name" value="NO66-like"/>
</dbReference>
<evidence type="ECO:0000313" key="5">
    <source>
        <dbReference type="EMBL" id="OYO23514.1"/>
    </source>
</evidence>
<dbReference type="InterPro" id="IPR003347">
    <property type="entry name" value="JmjC_dom"/>
</dbReference>
<dbReference type="Pfam" id="PF08007">
    <property type="entry name" value="JmjC_2"/>
    <property type="match status" value="1"/>
</dbReference>
<reference evidence="5 6" key="1">
    <citation type="submission" date="2017-07" db="EMBL/GenBank/DDBJ databases">
        <title>Draft whole genome sequences of clinical Proprionibacteriaceae strains.</title>
        <authorList>
            <person name="Bernier A.-M."/>
            <person name="Bernard K."/>
            <person name="Domingo M.-C."/>
        </authorList>
    </citation>
    <scope>NUCLEOTIDE SEQUENCE [LARGE SCALE GENOMIC DNA]</scope>
    <source>
        <strain evidence="5 6">NML 130396</strain>
    </source>
</reference>
<dbReference type="PROSITE" id="PS51184">
    <property type="entry name" value="JMJC"/>
    <property type="match status" value="1"/>
</dbReference>
<dbReference type="SUPFAM" id="SSF51197">
    <property type="entry name" value="Clavaminate synthase-like"/>
    <property type="match status" value="1"/>
</dbReference>